<dbReference type="GO" id="GO:0016757">
    <property type="term" value="F:glycosyltransferase activity"/>
    <property type="evidence" value="ECO:0007669"/>
    <property type="project" value="UniProtKB-KW"/>
</dbReference>
<keyword evidence="2" id="KW-0328">Glycosyltransferase</keyword>
<name>A0A5M6DFC3_9BACT</name>
<evidence type="ECO:0000256" key="2">
    <source>
        <dbReference type="ARBA" id="ARBA00022676"/>
    </source>
</evidence>
<dbReference type="EMBL" id="VWOX01000002">
    <property type="protein sequence ID" value="KAA5546271.1"/>
    <property type="molecule type" value="Genomic_DNA"/>
</dbReference>
<evidence type="ECO:0000313" key="6">
    <source>
        <dbReference type="EMBL" id="KAA5546271.1"/>
    </source>
</evidence>
<feature type="domain" description="Glycosyltransferase 2-like" evidence="5">
    <location>
        <begin position="60"/>
        <end position="223"/>
    </location>
</feature>
<dbReference type="SUPFAM" id="SSF53448">
    <property type="entry name" value="Nucleotide-diphospho-sugar transferases"/>
    <property type="match status" value="1"/>
</dbReference>
<comment type="similarity">
    <text evidence="1">Belongs to the glycosyltransferase 2 family.</text>
</comment>
<evidence type="ECO:0000256" key="4">
    <source>
        <dbReference type="SAM" id="Phobius"/>
    </source>
</evidence>
<keyword evidence="4" id="KW-0472">Membrane</keyword>
<organism evidence="6 7">
    <name type="scientific">Roseiconus nitratireducens</name>
    <dbReference type="NCBI Taxonomy" id="2605748"/>
    <lineage>
        <taxon>Bacteria</taxon>
        <taxon>Pseudomonadati</taxon>
        <taxon>Planctomycetota</taxon>
        <taxon>Planctomycetia</taxon>
        <taxon>Pirellulales</taxon>
        <taxon>Pirellulaceae</taxon>
        <taxon>Roseiconus</taxon>
    </lineage>
</organism>
<keyword evidence="3 6" id="KW-0808">Transferase</keyword>
<keyword evidence="4" id="KW-0812">Transmembrane</keyword>
<sequence length="398" mass="44210">MGPRTAVSLTHFPFSSLTTLFILSAVAFCFPHLIYPPLLYLLSRLRCPLRTGVAVPSVTLVISAFNEAGVIREKLENAMALDYPRDQLEVMVISDASDDGTDEIVLEYADRNVRLCRQEQRLGKSAGLTRFCPTASGQVLVFTDANSMFRPDALRMLVRHFDNPEVGYTVGSQQYDHVDQGASADSENVYWSLELKLKAWESRLGSVVGADGAIYALRKELFEPLAPEDINDFLIPLKVVVKGFRGIFDPEAICFEDAAPDFGGEFRRKYRIVNRSLRAVTKVPQAFNPFRVGWFAFELIGHKVLRWLSPVFLALMLVSSAVAAMQETTGSSNSHLFSLILLLQLAGYGVAALYWFPPCRTIRLIYIAYYVLLVNAAAAVGLGLLASGRTIGTWKPQR</sequence>
<proteinExistence type="inferred from homology"/>
<feature type="transmembrane region" description="Helical" evidence="4">
    <location>
        <begin position="20"/>
        <end position="42"/>
    </location>
</feature>
<feature type="transmembrane region" description="Helical" evidence="4">
    <location>
        <begin position="336"/>
        <end position="357"/>
    </location>
</feature>
<comment type="caution">
    <text evidence="6">The sequence shown here is derived from an EMBL/GenBank/DDBJ whole genome shotgun (WGS) entry which is preliminary data.</text>
</comment>
<keyword evidence="7" id="KW-1185">Reference proteome</keyword>
<protein>
    <submittedName>
        <fullName evidence="6">Glycosyltransferase family 2 protein</fullName>
    </submittedName>
</protein>
<dbReference type="PANTHER" id="PTHR43630:SF1">
    <property type="entry name" value="POLY-BETA-1,6-N-ACETYL-D-GLUCOSAMINE SYNTHASE"/>
    <property type="match status" value="1"/>
</dbReference>
<dbReference type="InterPro" id="IPR001173">
    <property type="entry name" value="Glyco_trans_2-like"/>
</dbReference>
<dbReference type="InterPro" id="IPR029044">
    <property type="entry name" value="Nucleotide-diphossugar_trans"/>
</dbReference>
<evidence type="ECO:0000313" key="7">
    <source>
        <dbReference type="Proteomes" id="UP000324479"/>
    </source>
</evidence>
<feature type="transmembrane region" description="Helical" evidence="4">
    <location>
        <begin position="304"/>
        <end position="324"/>
    </location>
</feature>
<dbReference type="AlphaFoldDB" id="A0A5M6DFC3"/>
<accession>A0A5M6DFC3</accession>
<evidence type="ECO:0000256" key="1">
    <source>
        <dbReference type="ARBA" id="ARBA00006739"/>
    </source>
</evidence>
<reference evidence="6 7" key="1">
    <citation type="submission" date="2019-08" db="EMBL/GenBank/DDBJ databases">
        <authorList>
            <person name="Dhanesh K."/>
            <person name="Kumar G."/>
            <person name="Sasikala C."/>
            <person name="Venkata Ramana C."/>
        </authorList>
    </citation>
    <scope>NUCLEOTIDE SEQUENCE [LARGE SCALE GENOMIC DNA]</scope>
    <source>
        <strain evidence="6 7">JC645</strain>
    </source>
</reference>
<dbReference type="Gene3D" id="3.90.550.10">
    <property type="entry name" value="Spore Coat Polysaccharide Biosynthesis Protein SpsA, Chain A"/>
    <property type="match status" value="1"/>
</dbReference>
<dbReference type="PANTHER" id="PTHR43630">
    <property type="entry name" value="POLY-BETA-1,6-N-ACETYL-D-GLUCOSAMINE SYNTHASE"/>
    <property type="match status" value="1"/>
</dbReference>
<evidence type="ECO:0000259" key="5">
    <source>
        <dbReference type="Pfam" id="PF00535"/>
    </source>
</evidence>
<dbReference type="Proteomes" id="UP000324479">
    <property type="component" value="Unassembled WGS sequence"/>
</dbReference>
<gene>
    <name evidence="6" type="ORF">FYK55_05135</name>
</gene>
<keyword evidence="4" id="KW-1133">Transmembrane helix</keyword>
<evidence type="ECO:0000256" key="3">
    <source>
        <dbReference type="ARBA" id="ARBA00022679"/>
    </source>
</evidence>
<dbReference type="CDD" id="cd06439">
    <property type="entry name" value="CESA_like_1"/>
    <property type="match status" value="1"/>
</dbReference>
<dbReference type="Pfam" id="PF00535">
    <property type="entry name" value="Glycos_transf_2"/>
    <property type="match status" value="1"/>
</dbReference>
<feature type="transmembrane region" description="Helical" evidence="4">
    <location>
        <begin position="364"/>
        <end position="386"/>
    </location>
</feature>